<accession>A0A5B7F0P1</accession>
<keyword evidence="2" id="KW-1185">Reference proteome</keyword>
<evidence type="ECO:0000313" key="1">
    <source>
        <dbReference type="EMBL" id="MPC40092.1"/>
    </source>
</evidence>
<organism evidence="1 2">
    <name type="scientific">Portunus trituberculatus</name>
    <name type="common">Swimming crab</name>
    <name type="synonym">Neptunus trituberculatus</name>
    <dbReference type="NCBI Taxonomy" id="210409"/>
    <lineage>
        <taxon>Eukaryota</taxon>
        <taxon>Metazoa</taxon>
        <taxon>Ecdysozoa</taxon>
        <taxon>Arthropoda</taxon>
        <taxon>Crustacea</taxon>
        <taxon>Multicrustacea</taxon>
        <taxon>Malacostraca</taxon>
        <taxon>Eumalacostraca</taxon>
        <taxon>Eucarida</taxon>
        <taxon>Decapoda</taxon>
        <taxon>Pleocyemata</taxon>
        <taxon>Brachyura</taxon>
        <taxon>Eubrachyura</taxon>
        <taxon>Portunoidea</taxon>
        <taxon>Portunidae</taxon>
        <taxon>Portuninae</taxon>
        <taxon>Portunus</taxon>
    </lineage>
</organism>
<dbReference type="EMBL" id="VSRR010004576">
    <property type="protein sequence ID" value="MPC40092.1"/>
    <property type="molecule type" value="Genomic_DNA"/>
</dbReference>
<reference evidence="1 2" key="1">
    <citation type="submission" date="2019-05" db="EMBL/GenBank/DDBJ databases">
        <title>Another draft genome of Portunus trituberculatus and its Hox gene families provides insights of decapod evolution.</title>
        <authorList>
            <person name="Jeong J.-H."/>
            <person name="Song I."/>
            <person name="Kim S."/>
            <person name="Choi T."/>
            <person name="Kim D."/>
            <person name="Ryu S."/>
            <person name="Kim W."/>
        </authorList>
    </citation>
    <scope>NUCLEOTIDE SEQUENCE [LARGE SCALE GENOMIC DNA]</scope>
    <source>
        <tissue evidence="1">Muscle</tissue>
    </source>
</reference>
<sequence length="165" mass="17959">MECCLTDCDLCCVTPSGSGGGCYNKRSYVYIKPTPSSTRSQCTESPRMQVRSCMSRTPFYQFGNVTATTRTTNTHFHTPPLSLPSPPTPSSSQQCLVCEVYGVTHRAAASLNPDIPGTLQSPAHKTQARLGSRFGFGLHVMRQAAHGKLSGEQYIRHAQQPVACF</sequence>
<protein>
    <submittedName>
        <fullName evidence="1">Uncharacterized protein</fullName>
    </submittedName>
</protein>
<comment type="caution">
    <text evidence="1">The sequence shown here is derived from an EMBL/GenBank/DDBJ whole genome shotgun (WGS) entry which is preliminary data.</text>
</comment>
<dbReference type="AlphaFoldDB" id="A0A5B7F0P1"/>
<evidence type="ECO:0000313" key="2">
    <source>
        <dbReference type="Proteomes" id="UP000324222"/>
    </source>
</evidence>
<dbReference type="Proteomes" id="UP000324222">
    <property type="component" value="Unassembled WGS sequence"/>
</dbReference>
<name>A0A5B7F0P1_PORTR</name>
<proteinExistence type="predicted"/>
<gene>
    <name evidence="1" type="ORF">E2C01_033645</name>
</gene>